<dbReference type="KEGG" id="mspg:F6B93_08155"/>
<evidence type="ECO:0000256" key="1">
    <source>
        <dbReference type="SAM" id="MobiDB-lite"/>
    </source>
</evidence>
<protein>
    <submittedName>
        <fullName evidence="2">Uncharacterized protein</fullName>
    </submittedName>
</protein>
<evidence type="ECO:0000313" key="2">
    <source>
        <dbReference type="EMBL" id="QUR67074.1"/>
    </source>
</evidence>
<dbReference type="AlphaFoldDB" id="A0A975JWP4"/>
<reference evidence="2" key="1">
    <citation type="submission" date="2019-12" db="EMBL/GenBank/DDBJ databases">
        <title>Mycobacterium spongiae sp. nov.</title>
        <authorList>
            <person name="Stinear T."/>
        </authorList>
    </citation>
    <scope>NUCLEOTIDE SEQUENCE</scope>
    <source>
        <strain evidence="2">FSD4b-SM</strain>
    </source>
</reference>
<gene>
    <name evidence="2" type="ORF">F6B93_08155</name>
</gene>
<dbReference type="EMBL" id="CP046600">
    <property type="protein sequence ID" value="QUR67074.1"/>
    <property type="molecule type" value="Genomic_DNA"/>
</dbReference>
<accession>A0A975JWP4</accession>
<dbReference type="Proteomes" id="UP000682202">
    <property type="component" value="Chromosome"/>
</dbReference>
<evidence type="ECO:0000313" key="3">
    <source>
        <dbReference type="Proteomes" id="UP000682202"/>
    </source>
</evidence>
<keyword evidence="3" id="KW-1185">Reference proteome</keyword>
<organism evidence="2 3">
    <name type="scientific">Mycobacterium spongiae</name>
    <dbReference type="NCBI Taxonomy" id="886343"/>
    <lineage>
        <taxon>Bacteria</taxon>
        <taxon>Bacillati</taxon>
        <taxon>Actinomycetota</taxon>
        <taxon>Actinomycetes</taxon>
        <taxon>Mycobacteriales</taxon>
        <taxon>Mycobacteriaceae</taxon>
        <taxon>Mycobacterium</taxon>
    </lineage>
</organism>
<dbReference type="RefSeq" id="WP_211698644.1">
    <property type="nucleotide sequence ID" value="NZ_CP046600.1"/>
</dbReference>
<sequence length="99" mass="10457">MGARTAARNASHALPPGSRHNRATDLTERITDALGAGECLRAEVDEDCHPPNEMVTAMISLFDAFSKADEGCVDLDLESDGSFPPMSGRLSVAGETVQP</sequence>
<feature type="region of interest" description="Disordered" evidence="1">
    <location>
        <begin position="1"/>
        <end position="25"/>
    </location>
</feature>
<name>A0A975JWP4_9MYCO</name>
<proteinExistence type="predicted"/>
<feature type="region of interest" description="Disordered" evidence="1">
    <location>
        <begin position="79"/>
        <end position="99"/>
    </location>
</feature>